<comment type="subcellular location">
    <subcellularLocation>
        <location evidence="1">Membrane</location>
        <topology evidence="1">Multi-pass membrane protein</topology>
    </subcellularLocation>
</comment>
<evidence type="ECO:0000256" key="3">
    <source>
        <dbReference type="ARBA" id="ARBA00022679"/>
    </source>
</evidence>
<evidence type="ECO:0000256" key="5">
    <source>
        <dbReference type="ARBA" id="ARBA00022989"/>
    </source>
</evidence>
<dbReference type="GO" id="GO:0016757">
    <property type="term" value="F:glycosyltransferase activity"/>
    <property type="evidence" value="ECO:0007669"/>
    <property type="project" value="UniProtKB-KW"/>
</dbReference>
<dbReference type="RefSeq" id="WP_150811093.1">
    <property type="nucleotide sequence ID" value="NZ_CABPSR010000020.1"/>
</dbReference>
<proteinExistence type="predicted"/>
<dbReference type="InterPro" id="IPR001173">
    <property type="entry name" value="Glyco_trans_2-like"/>
</dbReference>
<evidence type="ECO:0000256" key="1">
    <source>
        <dbReference type="ARBA" id="ARBA00004141"/>
    </source>
</evidence>
<feature type="transmembrane region" description="Helical" evidence="7">
    <location>
        <begin position="265"/>
        <end position="285"/>
    </location>
</feature>
<dbReference type="InterPro" id="IPR029044">
    <property type="entry name" value="Nucleotide-diphossugar_trans"/>
</dbReference>
<feature type="transmembrane region" description="Helical" evidence="7">
    <location>
        <begin position="228"/>
        <end position="253"/>
    </location>
</feature>
<dbReference type="Gene3D" id="3.90.550.10">
    <property type="entry name" value="Spore Coat Polysaccharide Biosynthesis Protein SpsA, Chain A"/>
    <property type="match status" value="1"/>
</dbReference>
<dbReference type="GO" id="GO:0005886">
    <property type="term" value="C:plasma membrane"/>
    <property type="evidence" value="ECO:0007669"/>
    <property type="project" value="TreeGrafter"/>
</dbReference>
<sequence>MRLSIVSTLYQSAAYIEEFCRRVGDVARSLVGDDYEIILVNDGSPDNSCAIAIALAQSDPHLLVVDLSRNFGHHKAMMTGLQQARGERVFLVDIDLEEEPEHLGALWAEMESAACDVVFGVQERRKGGRMEQLSGRWFYRLFKMLTGMALPEDVLTARLMTRRYVNALVLHDEREVFIAGLWHITGFSQRPLPLRKHSTSETTYTFRRKMSLLVNSVTSFSNLPLVGIFYCGLAISFVAVLYIAILFIQWAMLSRPLSGWTSVMASIWLLGGMIISFIGVVGIYLSKIYSETKRRPYTIIREIHGSRQ</sequence>
<reference evidence="9 10" key="1">
    <citation type="submission" date="2019-08" db="EMBL/GenBank/DDBJ databases">
        <authorList>
            <person name="Peeters C."/>
        </authorList>
    </citation>
    <scope>NUCLEOTIDE SEQUENCE [LARGE SCALE GENOMIC DNA]</scope>
    <source>
        <strain evidence="9 10">LMG 31121</strain>
    </source>
</reference>
<name>A0A5E5BHY6_9BURK</name>
<evidence type="ECO:0000256" key="6">
    <source>
        <dbReference type="ARBA" id="ARBA00023136"/>
    </source>
</evidence>
<organism evidence="9 10">
    <name type="scientific">Pandoraea sputorum</name>
    <dbReference type="NCBI Taxonomy" id="93222"/>
    <lineage>
        <taxon>Bacteria</taxon>
        <taxon>Pseudomonadati</taxon>
        <taxon>Pseudomonadota</taxon>
        <taxon>Betaproteobacteria</taxon>
        <taxon>Burkholderiales</taxon>
        <taxon>Burkholderiaceae</taxon>
        <taxon>Pandoraea</taxon>
    </lineage>
</organism>
<evidence type="ECO:0000256" key="7">
    <source>
        <dbReference type="SAM" id="Phobius"/>
    </source>
</evidence>
<accession>A0A5E5BHY6</accession>
<keyword evidence="4 7" id="KW-0812">Transmembrane</keyword>
<gene>
    <name evidence="9" type="ORF">PSP31121_04912</name>
</gene>
<evidence type="ECO:0000313" key="10">
    <source>
        <dbReference type="Proteomes" id="UP000335538"/>
    </source>
</evidence>
<dbReference type="InterPro" id="IPR050256">
    <property type="entry name" value="Glycosyltransferase_2"/>
</dbReference>
<evidence type="ECO:0000259" key="8">
    <source>
        <dbReference type="Pfam" id="PF00535"/>
    </source>
</evidence>
<keyword evidence="2" id="KW-0328">Glycosyltransferase</keyword>
<dbReference type="Pfam" id="PF00535">
    <property type="entry name" value="Glycos_transf_2"/>
    <property type="match status" value="1"/>
</dbReference>
<feature type="domain" description="Glycosyltransferase 2-like" evidence="8">
    <location>
        <begin position="4"/>
        <end position="137"/>
    </location>
</feature>
<evidence type="ECO:0000313" key="9">
    <source>
        <dbReference type="EMBL" id="VVE84722.1"/>
    </source>
</evidence>
<dbReference type="PANTHER" id="PTHR48090:SF1">
    <property type="entry name" value="PROPHAGE BACTOPRENOL GLUCOSYL TRANSFERASE HOMOLOG"/>
    <property type="match status" value="1"/>
</dbReference>
<dbReference type="Proteomes" id="UP000335538">
    <property type="component" value="Unassembled WGS sequence"/>
</dbReference>
<dbReference type="SUPFAM" id="SSF53448">
    <property type="entry name" value="Nucleotide-diphospho-sugar transferases"/>
    <property type="match status" value="1"/>
</dbReference>
<keyword evidence="5 7" id="KW-1133">Transmembrane helix</keyword>
<evidence type="ECO:0000256" key="2">
    <source>
        <dbReference type="ARBA" id="ARBA00022676"/>
    </source>
</evidence>
<keyword evidence="3 9" id="KW-0808">Transferase</keyword>
<dbReference type="PANTHER" id="PTHR48090">
    <property type="entry name" value="UNDECAPRENYL-PHOSPHATE 4-DEOXY-4-FORMAMIDO-L-ARABINOSE TRANSFERASE-RELATED"/>
    <property type="match status" value="1"/>
</dbReference>
<dbReference type="EMBL" id="CABPSR010000020">
    <property type="protein sequence ID" value="VVE84722.1"/>
    <property type="molecule type" value="Genomic_DNA"/>
</dbReference>
<dbReference type="AlphaFoldDB" id="A0A5E5BHY6"/>
<keyword evidence="6 7" id="KW-0472">Membrane</keyword>
<dbReference type="CDD" id="cd04187">
    <property type="entry name" value="DPM1_like_bac"/>
    <property type="match status" value="1"/>
</dbReference>
<protein>
    <submittedName>
        <fullName evidence="9">Glycosyl transferase</fullName>
    </submittedName>
</protein>
<evidence type="ECO:0000256" key="4">
    <source>
        <dbReference type="ARBA" id="ARBA00022692"/>
    </source>
</evidence>